<keyword evidence="2" id="KW-1185">Reference proteome</keyword>
<dbReference type="EMBL" id="BSXT01002634">
    <property type="protein sequence ID" value="GMF49934.1"/>
    <property type="molecule type" value="Genomic_DNA"/>
</dbReference>
<reference evidence="1" key="1">
    <citation type="submission" date="2023-04" db="EMBL/GenBank/DDBJ databases">
        <title>Phytophthora fragariaefolia NBRC 109709.</title>
        <authorList>
            <person name="Ichikawa N."/>
            <person name="Sato H."/>
            <person name="Tonouchi N."/>
        </authorList>
    </citation>
    <scope>NUCLEOTIDE SEQUENCE</scope>
    <source>
        <strain evidence="1">NBRC 109709</strain>
    </source>
</reference>
<gene>
    <name evidence="1" type="ORF">Pfra01_001979000</name>
</gene>
<evidence type="ECO:0000313" key="1">
    <source>
        <dbReference type="EMBL" id="GMF49934.1"/>
    </source>
</evidence>
<proteinExistence type="predicted"/>
<accession>A0A9W7D3Q2</accession>
<comment type="caution">
    <text evidence="1">The sequence shown here is derived from an EMBL/GenBank/DDBJ whole genome shotgun (WGS) entry which is preliminary data.</text>
</comment>
<dbReference type="Proteomes" id="UP001165121">
    <property type="component" value="Unassembled WGS sequence"/>
</dbReference>
<name>A0A9W7D3Q2_9STRA</name>
<sequence>MCGVFTSFVGVTLVVLFQNGSDLDQMASTNVVAGLMVVLSAALYGGYEVAIRLTVGDDITDTATLLTMAGLSWTHHNSTLDYRKCYAGVQPYRCNLRAVGSAGYCSRAPFNGGERADGHSFLRVSPVVIVLDVAIGDQRRMHADDSVVRIR</sequence>
<dbReference type="OrthoDB" id="10514996at2759"/>
<protein>
    <submittedName>
        <fullName evidence="1">Unnamed protein product</fullName>
    </submittedName>
</protein>
<evidence type="ECO:0000313" key="2">
    <source>
        <dbReference type="Proteomes" id="UP001165121"/>
    </source>
</evidence>
<dbReference type="AlphaFoldDB" id="A0A9W7D3Q2"/>
<organism evidence="1 2">
    <name type="scientific">Phytophthora fragariaefolia</name>
    <dbReference type="NCBI Taxonomy" id="1490495"/>
    <lineage>
        <taxon>Eukaryota</taxon>
        <taxon>Sar</taxon>
        <taxon>Stramenopiles</taxon>
        <taxon>Oomycota</taxon>
        <taxon>Peronosporomycetes</taxon>
        <taxon>Peronosporales</taxon>
        <taxon>Peronosporaceae</taxon>
        <taxon>Phytophthora</taxon>
    </lineage>
</organism>